<protein>
    <submittedName>
        <fullName evidence="2">DUF1467 family protein</fullName>
    </submittedName>
</protein>
<keyword evidence="1" id="KW-1133">Transmembrane helix</keyword>
<keyword evidence="1" id="KW-0812">Transmembrane</keyword>
<feature type="transmembrane region" description="Helical" evidence="1">
    <location>
        <begin position="6"/>
        <end position="26"/>
    </location>
</feature>
<feature type="transmembrane region" description="Helical" evidence="1">
    <location>
        <begin position="53"/>
        <end position="72"/>
    </location>
</feature>
<evidence type="ECO:0000313" key="3">
    <source>
        <dbReference type="Proteomes" id="UP000759298"/>
    </source>
</evidence>
<comment type="caution">
    <text evidence="2">The sequence shown here is derived from an EMBL/GenBank/DDBJ whole genome shotgun (WGS) entry which is preliminary data.</text>
</comment>
<gene>
    <name evidence="2" type="ORF">KYN89_02115</name>
</gene>
<keyword evidence="1" id="KW-0472">Membrane</keyword>
<evidence type="ECO:0000256" key="1">
    <source>
        <dbReference type="SAM" id="Phobius"/>
    </source>
</evidence>
<sequence length="93" mass="10514">MGFWSIVAIYFLMWIFVAFTMLPFGVRTHEEMGLDLVPGQAESAPANFRPGRLALRASVIAAVLTAVWVLNWEHGWVTRDMFDFMLPPSQRGA</sequence>
<dbReference type="InterPro" id="IPR009935">
    <property type="entry name" value="DUF1467"/>
</dbReference>
<dbReference type="Pfam" id="PF07330">
    <property type="entry name" value="DUF1467"/>
    <property type="match status" value="1"/>
</dbReference>
<accession>A0ABS7P9U8</accession>
<evidence type="ECO:0000313" key="2">
    <source>
        <dbReference type="EMBL" id="MBY8335835.1"/>
    </source>
</evidence>
<organism evidence="2 3">
    <name type="scientific">Alteriqipengyuania abyssalis</name>
    <dbReference type="NCBI Taxonomy" id="2860200"/>
    <lineage>
        <taxon>Bacteria</taxon>
        <taxon>Pseudomonadati</taxon>
        <taxon>Pseudomonadota</taxon>
        <taxon>Alphaproteobacteria</taxon>
        <taxon>Sphingomonadales</taxon>
        <taxon>Erythrobacteraceae</taxon>
        <taxon>Alteriqipengyuania</taxon>
    </lineage>
</organism>
<dbReference type="Proteomes" id="UP000759298">
    <property type="component" value="Unassembled WGS sequence"/>
</dbReference>
<dbReference type="EMBL" id="JAHWXP010000001">
    <property type="protein sequence ID" value="MBY8335835.1"/>
    <property type="molecule type" value="Genomic_DNA"/>
</dbReference>
<name>A0ABS7P9U8_9SPHN</name>
<proteinExistence type="predicted"/>
<reference evidence="2 3" key="1">
    <citation type="submission" date="2021-07" db="EMBL/GenBank/DDBJ databases">
        <title>Alteriqipengyuania abyssalis NZ-12B nov, sp.nov isolated from deep sea sponge in pacific ocean.</title>
        <authorList>
            <person name="Tareen S."/>
            <person name="Wink J."/>
        </authorList>
    </citation>
    <scope>NUCLEOTIDE SEQUENCE [LARGE SCALE GENOMIC DNA]</scope>
    <source>
        <strain evidence="2 3">NZ-12B</strain>
    </source>
</reference>
<keyword evidence="3" id="KW-1185">Reference proteome</keyword>
<dbReference type="RefSeq" id="WP_010237589.1">
    <property type="nucleotide sequence ID" value="NZ_JAHWXP010000001.1"/>
</dbReference>